<feature type="transmembrane region" description="Helical" evidence="1">
    <location>
        <begin position="24"/>
        <end position="45"/>
    </location>
</feature>
<dbReference type="PANTHER" id="PTHR33269">
    <property type="entry name" value="NADH-UBIQUINONE OXIDOREDUCTASE CHAIN 6"/>
    <property type="match status" value="1"/>
</dbReference>
<evidence type="ECO:0000256" key="1">
    <source>
        <dbReference type="SAM" id="Phobius"/>
    </source>
</evidence>
<dbReference type="InterPro" id="IPR042106">
    <property type="entry name" value="Nuo/plastoQ_OxRdtase_6_NuoJ"/>
</dbReference>
<keyword evidence="1" id="KW-0472">Membrane</keyword>
<accession>A0A645HD70</accession>
<protein>
    <recommendedName>
        <fullName evidence="3">NADH-quinone oxidoreductase subunit J</fullName>
    </recommendedName>
</protein>
<dbReference type="AlphaFoldDB" id="A0A645HD70"/>
<reference evidence="2" key="1">
    <citation type="submission" date="2019-08" db="EMBL/GenBank/DDBJ databases">
        <authorList>
            <person name="Kucharzyk K."/>
            <person name="Murdoch R.W."/>
            <person name="Higgins S."/>
            <person name="Loffler F."/>
        </authorList>
    </citation>
    <scope>NUCLEOTIDE SEQUENCE</scope>
</reference>
<evidence type="ECO:0008006" key="3">
    <source>
        <dbReference type="Google" id="ProtNLM"/>
    </source>
</evidence>
<keyword evidence="1" id="KW-1133">Transmembrane helix</keyword>
<keyword evidence="1" id="KW-0812">Transmembrane</keyword>
<sequence length="55" mass="5905">MMSNPRAEALADPKALGNLLYTQYSLPFEITSIILLVAAIGAVVLTRGTKKTEVN</sequence>
<name>A0A645HD70_9ZZZZ</name>
<gene>
    <name evidence="2" type="ORF">SDC9_183985</name>
</gene>
<evidence type="ECO:0000313" key="2">
    <source>
        <dbReference type="EMBL" id="MPN36476.1"/>
    </source>
</evidence>
<dbReference type="EMBL" id="VSSQ01090625">
    <property type="protein sequence ID" value="MPN36476.1"/>
    <property type="molecule type" value="Genomic_DNA"/>
</dbReference>
<dbReference type="PANTHER" id="PTHR33269:SF17">
    <property type="entry name" value="NADH-UBIQUINONE OXIDOREDUCTASE CHAIN 6"/>
    <property type="match status" value="1"/>
</dbReference>
<dbReference type="Gene3D" id="1.20.120.1200">
    <property type="entry name" value="NADH-ubiquinone/plastoquinone oxidoreductase chain 6, subunit NuoJ"/>
    <property type="match status" value="1"/>
</dbReference>
<dbReference type="Pfam" id="PF00499">
    <property type="entry name" value="Oxidored_q3"/>
    <property type="match status" value="1"/>
</dbReference>
<proteinExistence type="predicted"/>
<dbReference type="InterPro" id="IPR001457">
    <property type="entry name" value="NADH_UbQ/plastoQ_OxRdtase_su6"/>
</dbReference>
<comment type="caution">
    <text evidence="2">The sequence shown here is derived from an EMBL/GenBank/DDBJ whole genome shotgun (WGS) entry which is preliminary data.</text>
</comment>
<dbReference type="GO" id="GO:0008137">
    <property type="term" value="F:NADH dehydrogenase (ubiquinone) activity"/>
    <property type="evidence" value="ECO:0007669"/>
    <property type="project" value="InterPro"/>
</dbReference>
<organism evidence="2">
    <name type="scientific">bioreactor metagenome</name>
    <dbReference type="NCBI Taxonomy" id="1076179"/>
    <lineage>
        <taxon>unclassified sequences</taxon>
        <taxon>metagenomes</taxon>
        <taxon>ecological metagenomes</taxon>
    </lineage>
</organism>